<dbReference type="GO" id="GO:0016740">
    <property type="term" value="F:transferase activity"/>
    <property type="evidence" value="ECO:0007669"/>
    <property type="project" value="UniProtKB-KW"/>
</dbReference>
<comment type="function">
    <text evidence="5">Possible metal-dependent hydrolase.</text>
</comment>
<dbReference type="Pfam" id="PF12867">
    <property type="entry name" value="DinB_2"/>
    <property type="match status" value="1"/>
</dbReference>
<dbReference type="SUPFAM" id="SSF109854">
    <property type="entry name" value="DinB/YfiT-like putative metalloenzymes"/>
    <property type="match status" value="1"/>
</dbReference>
<dbReference type="NCBIfam" id="NF009807">
    <property type="entry name" value="PRK13291.1"/>
    <property type="match status" value="1"/>
</dbReference>
<feature type="binding site" evidence="5">
    <location>
        <position position="158"/>
    </location>
    <ligand>
        <name>Zn(2+)</name>
        <dbReference type="ChEBI" id="CHEBI:29105"/>
    </ligand>
</feature>
<dbReference type="Proteomes" id="UP000535838">
    <property type="component" value="Unassembled WGS sequence"/>
</dbReference>
<dbReference type="EMBL" id="JACJVQ010000013">
    <property type="protein sequence ID" value="MBB6635624.1"/>
    <property type="molecule type" value="Genomic_DNA"/>
</dbReference>
<keyword evidence="3 5" id="KW-0378">Hydrolase</keyword>
<name>A0A841SUP0_9BACL</name>
<proteinExistence type="inferred from homology"/>
<keyword evidence="8" id="KW-1185">Reference proteome</keyword>
<evidence type="ECO:0000256" key="5">
    <source>
        <dbReference type="HAMAP-Rule" id="MF_01256"/>
    </source>
</evidence>
<dbReference type="InterPro" id="IPR034660">
    <property type="entry name" value="DinB/YfiT-like"/>
</dbReference>
<organism evidence="7 8">
    <name type="scientific">Cohnella thailandensis</name>
    <dbReference type="NCBI Taxonomy" id="557557"/>
    <lineage>
        <taxon>Bacteria</taxon>
        <taxon>Bacillati</taxon>
        <taxon>Bacillota</taxon>
        <taxon>Bacilli</taxon>
        <taxon>Bacillales</taxon>
        <taxon>Paenibacillaceae</taxon>
        <taxon>Cohnella</taxon>
    </lineage>
</organism>
<dbReference type="GO" id="GO:0005737">
    <property type="term" value="C:cytoplasm"/>
    <property type="evidence" value="ECO:0007669"/>
    <property type="project" value="UniProtKB-SubCell"/>
</dbReference>
<evidence type="ECO:0000256" key="1">
    <source>
        <dbReference type="ARBA" id="ARBA00022490"/>
    </source>
</evidence>
<keyword evidence="2 5" id="KW-0479">Metal-binding</keyword>
<evidence type="ECO:0000256" key="3">
    <source>
        <dbReference type="ARBA" id="ARBA00022801"/>
    </source>
</evidence>
<dbReference type="GO" id="GO:0008270">
    <property type="term" value="F:zinc ion binding"/>
    <property type="evidence" value="ECO:0007669"/>
    <property type="project" value="UniProtKB-UniRule"/>
</dbReference>
<feature type="binding site" evidence="5">
    <location>
        <position position="162"/>
    </location>
    <ligand>
        <name>Zn(2+)</name>
        <dbReference type="ChEBI" id="CHEBI:29105"/>
    </ligand>
</feature>
<evidence type="ECO:0000256" key="2">
    <source>
        <dbReference type="ARBA" id="ARBA00022723"/>
    </source>
</evidence>
<dbReference type="AlphaFoldDB" id="A0A841SUP0"/>
<comment type="caution">
    <text evidence="7">The sequence shown here is derived from an EMBL/GenBank/DDBJ whole genome shotgun (WGS) entry which is preliminary data.</text>
</comment>
<comment type="similarity">
    <text evidence="5">Belongs to the metal hydrolase YfiT family.</text>
</comment>
<keyword evidence="1 5" id="KW-0963">Cytoplasm</keyword>
<dbReference type="HAMAP" id="MF_01256">
    <property type="entry name" value="YfiT_hydrol"/>
    <property type="match status" value="1"/>
</dbReference>
<comment type="subcellular location">
    <subcellularLocation>
        <location evidence="5">Cytoplasm</location>
    </subcellularLocation>
</comment>
<gene>
    <name evidence="7" type="primary">bstA</name>
    <name evidence="7" type="ORF">H7B67_16000</name>
</gene>
<keyword evidence="4 5" id="KW-0862">Zinc</keyword>
<dbReference type="RefSeq" id="WP_185120837.1">
    <property type="nucleotide sequence ID" value="NZ_JACJVQ010000013.1"/>
</dbReference>
<dbReference type="InterPro" id="IPR023774">
    <property type="entry name" value="Put_metal_dep_hydrolase_YfiT"/>
</dbReference>
<protein>
    <recommendedName>
        <fullName evidence="5">Putative metal-dependent hydrolase H7B67_16000</fullName>
        <ecNumber evidence="5">3.-.-.-</ecNumber>
    </recommendedName>
</protein>
<comment type="cofactor">
    <cofactor evidence="5">
        <name>Zn(2+)</name>
        <dbReference type="ChEBI" id="CHEBI:29105"/>
    </cofactor>
    <text evidence="5">Binds 1 zinc ion per subunit.</text>
</comment>
<dbReference type="Gene3D" id="1.20.120.450">
    <property type="entry name" value="dinb family like domain"/>
    <property type="match status" value="1"/>
</dbReference>
<feature type="binding site" evidence="5">
    <location>
        <position position="65"/>
    </location>
    <ligand>
        <name>Zn(2+)</name>
        <dbReference type="ChEBI" id="CHEBI:29105"/>
    </ligand>
</feature>
<dbReference type="EC" id="3.-.-.-" evidence="5"/>
<sequence>MDSSKYPIGKFEHEGAISADLRRQWIGDIERLPAELRAAVAGLTDEQLDTSYRDGGWTLRQVVHHVADSHSNSLTRFKLALTEPNPTIKPYEEADWAELADGKSLPVEVSLVWLEAMHTRWVALLNSMTDADFARTFYHPGSKETVPLERATGMYSWHGRHHTAHIAKLRERMGW</sequence>
<feature type="domain" description="DinB-like" evidence="6">
    <location>
        <begin position="29"/>
        <end position="166"/>
    </location>
</feature>
<dbReference type="GO" id="GO:0016787">
    <property type="term" value="F:hydrolase activity"/>
    <property type="evidence" value="ECO:0007669"/>
    <property type="project" value="UniProtKB-UniRule"/>
</dbReference>
<evidence type="ECO:0000259" key="6">
    <source>
        <dbReference type="Pfam" id="PF12867"/>
    </source>
</evidence>
<accession>A0A841SUP0</accession>
<keyword evidence="7" id="KW-0808">Transferase</keyword>
<comment type="subunit">
    <text evidence="5">Homodimer.</text>
</comment>
<evidence type="ECO:0000313" key="7">
    <source>
        <dbReference type="EMBL" id="MBB6635624.1"/>
    </source>
</evidence>
<dbReference type="InterPro" id="IPR024775">
    <property type="entry name" value="DinB-like"/>
</dbReference>
<reference evidence="7 8" key="1">
    <citation type="submission" date="2020-08" db="EMBL/GenBank/DDBJ databases">
        <title>Cohnella phylogeny.</title>
        <authorList>
            <person name="Dunlap C."/>
        </authorList>
    </citation>
    <scope>NUCLEOTIDE SEQUENCE [LARGE SCALE GENOMIC DNA]</scope>
    <source>
        <strain evidence="7 8">DSM 25241</strain>
    </source>
</reference>
<evidence type="ECO:0000256" key="4">
    <source>
        <dbReference type="ARBA" id="ARBA00022833"/>
    </source>
</evidence>
<evidence type="ECO:0000313" key="8">
    <source>
        <dbReference type="Proteomes" id="UP000535838"/>
    </source>
</evidence>